<dbReference type="eggNOG" id="ENOG502ZA0Y">
    <property type="taxonomic scope" value="Bacteria"/>
</dbReference>
<organism evidence="1 2">
    <name type="scientific">Beijerinckia indica subsp. indica (strain ATCC 9039 / DSM 1715 / NCIMB 8712)</name>
    <dbReference type="NCBI Taxonomy" id="395963"/>
    <lineage>
        <taxon>Bacteria</taxon>
        <taxon>Pseudomonadati</taxon>
        <taxon>Pseudomonadota</taxon>
        <taxon>Alphaproteobacteria</taxon>
        <taxon>Hyphomicrobiales</taxon>
        <taxon>Beijerinckiaceae</taxon>
        <taxon>Beijerinckia</taxon>
    </lineage>
</organism>
<reference evidence="2" key="1">
    <citation type="submission" date="2008-03" db="EMBL/GenBank/DDBJ databases">
        <title>Complete sequence of chromosome of Beijerinckia indica subsp. indica ATCC 9039.</title>
        <authorList>
            <consortium name="US DOE Joint Genome Institute"/>
            <person name="Copeland A."/>
            <person name="Lucas S."/>
            <person name="Lapidus A."/>
            <person name="Glavina del Rio T."/>
            <person name="Dalin E."/>
            <person name="Tice H."/>
            <person name="Bruce D."/>
            <person name="Goodwin L."/>
            <person name="Pitluck S."/>
            <person name="LaButti K."/>
            <person name="Schmutz J."/>
            <person name="Larimer F."/>
            <person name="Land M."/>
            <person name="Hauser L."/>
            <person name="Kyrpides N."/>
            <person name="Mikhailova N."/>
            <person name="Dunfield P.F."/>
            <person name="Dedysh S.N."/>
            <person name="Liesack W."/>
            <person name="Saw J.H."/>
            <person name="Alam M."/>
            <person name="Chen Y."/>
            <person name="Murrell J.C."/>
            <person name="Richardson P."/>
        </authorList>
    </citation>
    <scope>NUCLEOTIDE SEQUENCE [LARGE SCALE GENOMIC DNA]</scope>
    <source>
        <strain evidence="2">ATCC 9039 / DSM 1715 / NCIMB 8712</strain>
    </source>
</reference>
<gene>
    <name evidence="1" type="ordered locus">Bind_1331</name>
</gene>
<sequence>MAIDRDEEAIVMRLAIKYSLPADAVRTVLAALRSGGGSMAQFSHPAFGGMAQWSPGMAMVGDMFNTALKAKLDALCADLALFLKEHPQPAGSEQSAPVSYRSTSQSSAAWWPASFGEPTSVGSQNALRYAAFPRIRRLAIDDNGKITIYDTGEHQISGVSQSQSSSQTLTFTSQKGLVRVADLPVVSLA</sequence>
<evidence type="ECO:0000313" key="2">
    <source>
        <dbReference type="Proteomes" id="UP000001695"/>
    </source>
</evidence>
<protein>
    <recommendedName>
        <fullName evidence="3">SHOCT domain-containing protein</fullName>
    </recommendedName>
</protein>
<dbReference type="OrthoDB" id="1778949at2"/>
<evidence type="ECO:0008006" key="3">
    <source>
        <dbReference type="Google" id="ProtNLM"/>
    </source>
</evidence>
<dbReference type="STRING" id="395963.Bind_1331"/>
<proteinExistence type="predicted"/>
<keyword evidence="2" id="KW-1185">Reference proteome</keyword>
<evidence type="ECO:0000313" key="1">
    <source>
        <dbReference type="EMBL" id="ACB94971.1"/>
    </source>
</evidence>
<dbReference type="EMBL" id="CP001016">
    <property type="protein sequence ID" value="ACB94971.1"/>
    <property type="molecule type" value="Genomic_DNA"/>
</dbReference>
<dbReference type="Proteomes" id="UP000001695">
    <property type="component" value="Chromosome"/>
</dbReference>
<name>B2IK39_BEII9</name>
<reference evidence="1 2" key="2">
    <citation type="journal article" date="2010" name="J. Bacteriol.">
        <title>Complete genome sequence of Beijerinckia indica subsp. indica.</title>
        <authorList>
            <person name="Tamas I."/>
            <person name="Dedysh S.N."/>
            <person name="Liesack W."/>
            <person name="Stott M.B."/>
            <person name="Alam M."/>
            <person name="Murrell J.C."/>
            <person name="Dunfield P.F."/>
        </authorList>
    </citation>
    <scope>NUCLEOTIDE SEQUENCE [LARGE SCALE GENOMIC DNA]</scope>
    <source>
        <strain evidence="2">ATCC 9039 / DSM 1715 / NCIMB 8712</strain>
    </source>
</reference>
<dbReference type="RefSeq" id="WP_012384328.1">
    <property type="nucleotide sequence ID" value="NC_010581.1"/>
</dbReference>
<dbReference type="AlphaFoldDB" id="B2IK39"/>
<accession>B2IK39</accession>
<dbReference type="HOGENOM" id="CLU_071531_0_0_5"/>
<dbReference type="KEGG" id="bid:Bind_1331"/>